<proteinExistence type="inferred from homology"/>
<dbReference type="GO" id="GO:0006487">
    <property type="term" value="P:protein N-linked glycosylation"/>
    <property type="evidence" value="ECO:0007669"/>
    <property type="project" value="TreeGrafter"/>
</dbReference>
<feature type="region of interest" description="Disordered" evidence="2">
    <location>
        <begin position="1"/>
        <end position="58"/>
    </location>
</feature>
<organism evidence="3 4">
    <name type="scientific">Kwoniella europaea PYCC6329</name>
    <dbReference type="NCBI Taxonomy" id="1423913"/>
    <lineage>
        <taxon>Eukaryota</taxon>
        <taxon>Fungi</taxon>
        <taxon>Dikarya</taxon>
        <taxon>Basidiomycota</taxon>
        <taxon>Agaricomycotina</taxon>
        <taxon>Tremellomycetes</taxon>
        <taxon>Tremellales</taxon>
        <taxon>Cryptococcaceae</taxon>
        <taxon>Kwoniella</taxon>
    </lineage>
</organism>
<protein>
    <recommendedName>
        <fullName evidence="5">Alpha 1,6-mannosyltransferase</fullName>
    </recommendedName>
</protein>
<sequence>MYPSDHPPPPSSSSSSSSTTSRRSSSEHSSTSTYYSHSPSINTLKSTHSRNTSRSINTNVPKTFDLSGVFSSISEKQHVNDVSHEDLEKGSITSYPLPKSPSLEHPTSSSFSHIANKVPHLHVGLRRRRILSQLLALCGLLTVLGWWILSVRESPGGIIGMGIGKNSAPEHPKVVLPGIIIGSNGDIIHQPTVEEEAPLPLEEEKELTHAEKMAELSKIKGPQWGLSLSSDHLLAGLRSFPSSGEEEEDDGKPALSVLGKFADQIYNLGTLDPEEYYEQMKEFAKVVFPKKIAEQLQNALDIYVNVKVNAHEEKKGKESWDSTKRVWQTDKTRSKVDTKEVRSWKDGQAFNEGWQWDLLTDSDADKYVTKHLAGSRFKEVWDNLPSGILRSDTLRYLLILLEGGIYSDTDTLLLKPPSAWGRNPKLYKDGQGWMTDIQLQRIQDGDDVDDILGKPSVVVGLEADVGDREDWFDWWPRPIQIVQWTLTSSPFHPIALNALLRIHHSTAKAVQWSHSVSHSIKVLKDQGRYEDAKRLAMVDVMNEPKSGGPVGVMAWTGPGVWTDAVLSYLRVQYGLVWTDLKDLRVPLRIGDVVILPVTGFSPGVGNFGAQGSFHHQAMVQHDFAGSWKNDE</sequence>
<dbReference type="InterPro" id="IPR007577">
    <property type="entry name" value="GlycoTrfase_DXD_sugar-bd_CS"/>
</dbReference>
<dbReference type="InterPro" id="IPR029044">
    <property type="entry name" value="Nucleotide-diphossugar_trans"/>
</dbReference>
<dbReference type="EMBL" id="CP144090">
    <property type="protein sequence ID" value="WWD08391.1"/>
    <property type="molecule type" value="Genomic_DNA"/>
</dbReference>
<dbReference type="PANTHER" id="PTHR31834">
    <property type="entry name" value="INITIATION-SPECIFIC ALPHA-1,6-MANNOSYLTRANSFERASE"/>
    <property type="match status" value="1"/>
</dbReference>
<dbReference type="GO" id="GO:0000009">
    <property type="term" value="F:alpha-1,6-mannosyltransferase activity"/>
    <property type="evidence" value="ECO:0007669"/>
    <property type="project" value="InterPro"/>
</dbReference>
<evidence type="ECO:0000256" key="2">
    <source>
        <dbReference type="SAM" id="MobiDB-lite"/>
    </source>
</evidence>
<dbReference type="RefSeq" id="XP_066086358.1">
    <property type="nucleotide sequence ID" value="XM_066230261.1"/>
</dbReference>
<keyword evidence="4" id="KW-1185">Reference proteome</keyword>
<dbReference type="Proteomes" id="UP001358614">
    <property type="component" value="Chromosome 2"/>
</dbReference>
<dbReference type="PANTHER" id="PTHR31834:SF1">
    <property type="entry name" value="INITIATION-SPECIFIC ALPHA-1,6-MANNOSYLTRANSFERASE"/>
    <property type="match status" value="1"/>
</dbReference>
<dbReference type="KEGG" id="ker:91105304"/>
<dbReference type="AlphaFoldDB" id="A0AAX4KPQ5"/>
<reference evidence="3 4" key="1">
    <citation type="submission" date="2024-01" db="EMBL/GenBank/DDBJ databases">
        <title>Comparative genomics of Cryptococcus and Kwoniella reveals pathogenesis evolution and contrasting modes of karyotype evolution via chromosome fusion or intercentromeric recombination.</title>
        <authorList>
            <person name="Coelho M.A."/>
            <person name="David-Palma M."/>
            <person name="Shea T."/>
            <person name="Bowers K."/>
            <person name="McGinley-Smith S."/>
            <person name="Mohammad A.W."/>
            <person name="Gnirke A."/>
            <person name="Yurkov A.M."/>
            <person name="Nowrousian M."/>
            <person name="Sun S."/>
            <person name="Cuomo C.A."/>
            <person name="Heitman J."/>
        </authorList>
    </citation>
    <scope>NUCLEOTIDE SEQUENCE [LARGE SCALE GENOMIC DNA]</scope>
    <source>
        <strain evidence="3 4">PYCC6329</strain>
    </source>
</reference>
<evidence type="ECO:0000256" key="1">
    <source>
        <dbReference type="ARBA" id="ARBA00009003"/>
    </source>
</evidence>
<dbReference type="Pfam" id="PF04488">
    <property type="entry name" value="Gly_transf_sug"/>
    <property type="match status" value="1"/>
</dbReference>
<dbReference type="SUPFAM" id="SSF53448">
    <property type="entry name" value="Nucleotide-diphospho-sugar transferases"/>
    <property type="match status" value="1"/>
</dbReference>
<feature type="compositionally biased region" description="Low complexity" evidence="2">
    <location>
        <begin position="12"/>
        <end position="40"/>
    </location>
</feature>
<name>A0AAX4KPQ5_9TREE</name>
<evidence type="ECO:0008006" key="5">
    <source>
        <dbReference type="Google" id="ProtNLM"/>
    </source>
</evidence>
<dbReference type="GO" id="GO:0000136">
    <property type="term" value="C:mannan polymerase complex"/>
    <property type="evidence" value="ECO:0007669"/>
    <property type="project" value="TreeGrafter"/>
</dbReference>
<feature type="compositionally biased region" description="Pro residues" evidence="2">
    <location>
        <begin position="1"/>
        <end position="11"/>
    </location>
</feature>
<accession>A0AAX4KPQ5</accession>
<comment type="similarity">
    <text evidence="1">Belongs to the glycosyltransferase 32 family.</text>
</comment>
<evidence type="ECO:0000313" key="4">
    <source>
        <dbReference type="Proteomes" id="UP001358614"/>
    </source>
</evidence>
<dbReference type="GeneID" id="91105304"/>
<dbReference type="Gene3D" id="3.90.550.20">
    <property type="match status" value="1"/>
</dbReference>
<feature type="compositionally biased region" description="Polar residues" evidence="2">
    <location>
        <begin position="41"/>
        <end position="58"/>
    </location>
</feature>
<evidence type="ECO:0000313" key="3">
    <source>
        <dbReference type="EMBL" id="WWD08391.1"/>
    </source>
</evidence>
<dbReference type="InterPro" id="IPR039367">
    <property type="entry name" value="Och1-like"/>
</dbReference>
<feature type="region of interest" description="Disordered" evidence="2">
    <location>
        <begin position="81"/>
        <end position="110"/>
    </location>
</feature>
<gene>
    <name evidence="3" type="ORF">V865_006503</name>
</gene>